<evidence type="ECO:0000313" key="2">
    <source>
        <dbReference type="EMBL" id="WZU63406.1"/>
    </source>
</evidence>
<sequence length="360" mass="38738">MPSREFFIAQQGMRKLRDGSKMVMTENNDFASWFGRRDNVVSTAIWPNFVATPPKRHPSRGKPKYRLRGTRQSTSCKPEWDTAAAVVHDHQGTWQAKTRATKKVKKSRELRLAACFSASLAGLATVGILTAQHVQGSGNGSSIILEQTSVIGLGQTPVAEFAGLPAVNLERAPQMTTQASSSTMTTSGLPLPTPPTLTTVRVPQPVVLDRAPQLLPTPLQIARPNLVSQGFATPELRVPAGLNAPALPQLFDCRSCAPAFPQFGQVMFDVQSSDIGAANVQALMTSLGQYQSTVRQLQIEVTTSQVRFYRASDAPAAASLASIYNADLVDLTWFAPADDIAKIDVILAKEITGSAPDDGQ</sequence>
<keyword evidence="3" id="KW-1185">Reference proteome</keyword>
<gene>
    <name evidence="2" type="ORF">AABB28_16385</name>
</gene>
<name>A0AAN0NEL4_9RHOB</name>
<dbReference type="EMBL" id="CP151762">
    <property type="protein sequence ID" value="WZU63406.1"/>
    <property type="molecule type" value="Genomic_DNA"/>
</dbReference>
<proteinExistence type="predicted"/>
<accession>A0AAN0NEL4</accession>
<dbReference type="KEGG" id="yag:AABB28_16385"/>
<dbReference type="AlphaFoldDB" id="A0AAN0NEL4"/>
<reference evidence="2 3" key="1">
    <citation type="submission" date="2024-04" db="EMBL/GenBank/DDBJ databases">
        <title>Phylogenomic analyses of a clade within the roseobacter group suggest taxonomic reassignments of species of the genera Aestuariivita, Citreicella, Loktanella, Nautella, Pelagibaca, Ruegeria, Thalassobius, Thiobacimonas and Tropicibacter, and the proposal o.</title>
        <authorList>
            <person name="Jeon C.O."/>
        </authorList>
    </citation>
    <scope>NUCLEOTIDE SEQUENCE [LARGE SCALE GENOMIC DNA]</scope>
    <source>
        <strain evidence="2 3">G8-12</strain>
    </source>
</reference>
<dbReference type="Proteomes" id="UP001451782">
    <property type="component" value="Chromosome"/>
</dbReference>
<protein>
    <submittedName>
        <fullName evidence="2">Uncharacterized protein</fullName>
    </submittedName>
</protein>
<evidence type="ECO:0000313" key="3">
    <source>
        <dbReference type="Proteomes" id="UP001451782"/>
    </source>
</evidence>
<evidence type="ECO:0000256" key="1">
    <source>
        <dbReference type="SAM" id="MobiDB-lite"/>
    </source>
</evidence>
<dbReference type="RefSeq" id="WP_342069788.1">
    <property type="nucleotide sequence ID" value="NZ_CP151762.1"/>
</dbReference>
<feature type="compositionally biased region" description="Basic residues" evidence="1">
    <location>
        <begin position="54"/>
        <end position="69"/>
    </location>
</feature>
<organism evidence="2 3">
    <name type="scientific">Yoonia algicola</name>
    <dbReference type="NCBI Taxonomy" id="3137368"/>
    <lineage>
        <taxon>Bacteria</taxon>
        <taxon>Pseudomonadati</taxon>
        <taxon>Pseudomonadota</taxon>
        <taxon>Alphaproteobacteria</taxon>
        <taxon>Rhodobacterales</taxon>
        <taxon>Paracoccaceae</taxon>
        <taxon>Yoonia</taxon>
    </lineage>
</organism>
<feature type="region of interest" description="Disordered" evidence="1">
    <location>
        <begin position="52"/>
        <end position="73"/>
    </location>
</feature>